<name>A0A178MBX5_9PROT</name>
<dbReference type="CDD" id="cd03768">
    <property type="entry name" value="SR_ResInv"/>
    <property type="match status" value="1"/>
</dbReference>
<dbReference type="Proteomes" id="UP000078543">
    <property type="component" value="Unassembled WGS sequence"/>
</dbReference>
<dbReference type="STRING" id="1437059.A6A05_16225"/>
<organism evidence="3 4">
    <name type="scientific">Magnetospirillum moscoviense</name>
    <dbReference type="NCBI Taxonomy" id="1437059"/>
    <lineage>
        <taxon>Bacteria</taxon>
        <taxon>Pseudomonadati</taxon>
        <taxon>Pseudomonadota</taxon>
        <taxon>Alphaproteobacteria</taxon>
        <taxon>Rhodospirillales</taxon>
        <taxon>Rhodospirillaceae</taxon>
        <taxon>Magnetospirillum</taxon>
    </lineage>
</organism>
<dbReference type="InterPro" id="IPR009057">
    <property type="entry name" value="Homeodomain-like_sf"/>
</dbReference>
<accession>A0A178MBX5</accession>
<evidence type="ECO:0000313" key="4">
    <source>
        <dbReference type="Proteomes" id="UP000078543"/>
    </source>
</evidence>
<dbReference type="GO" id="GO:0000150">
    <property type="term" value="F:DNA strand exchange activity"/>
    <property type="evidence" value="ECO:0007669"/>
    <property type="project" value="InterPro"/>
</dbReference>
<sequence>MLIGYARSSSIEQVAGIEAQIRDLQAAGCEKVFAEQVSSVDMAARQQLSMLLDYARDGDTVVITDLSRLARSVSHLLSTLDRLAAKGTQLRILNMGIDTGTPTGKLMLTILGGISEWEREVMLERQREGVAKAKLEGKYKGRKPTARAKAEDVNRLRAEGIGPTEIAARLGIGRASVYRILSPK</sequence>
<dbReference type="PANTHER" id="PTHR30461:SF26">
    <property type="entry name" value="RESOLVASE HOMOLOG YNEB"/>
    <property type="match status" value="1"/>
</dbReference>
<dbReference type="Pfam" id="PF00239">
    <property type="entry name" value="Resolvase"/>
    <property type="match status" value="1"/>
</dbReference>
<dbReference type="InterPro" id="IPR050639">
    <property type="entry name" value="SSR_resolvase"/>
</dbReference>
<dbReference type="InterPro" id="IPR036162">
    <property type="entry name" value="Resolvase-like_N_sf"/>
</dbReference>
<dbReference type="SMART" id="SM00857">
    <property type="entry name" value="Resolvase"/>
    <property type="match status" value="1"/>
</dbReference>
<evidence type="ECO:0000256" key="1">
    <source>
        <dbReference type="ARBA" id="ARBA00009913"/>
    </source>
</evidence>
<proteinExistence type="inferred from homology"/>
<dbReference type="Pfam" id="PF02796">
    <property type="entry name" value="HTH_7"/>
    <property type="match status" value="1"/>
</dbReference>
<dbReference type="AlphaFoldDB" id="A0A178MBX5"/>
<evidence type="ECO:0000313" key="3">
    <source>
        <dbReference type="EMBL" id="OAN46301.1"/>
    </source>
</evidence>
<dbReference type="PANTHER" id="PTHR30461">
    <property type="entry name" value="DNA-INVERTASE FROM LAMBDOID PROPHAGE"/>
    <property type="match status" value="1"/>
</dbReference>
<gene>
    <name evidence="3" type="ORF">A6A05_16225</name>
</gene>
<evidence type="ECO:0000259" key="2">
    <source>
        <dbReference type="PROSITE" id="PS51736"/>
    </source>
</evidence>
<dbReference type="SUPFAM" id="SSF46689">
    <property type="entry name" value="Homeodomain-like"/>
    <property type="match status" value="1"/>
</dbReference>
<protein>
    <submittedName>
        <fullName evidence="3">DNA invertase</fullName>
    </submittedName>
</protein>
<dbReference type="Gene3D" id="3.40.50.1390">
    <property type="entry name" value="Resolvase, N-terminal catalytic domain"/>
    <property type="match status" value="1"/>
</dbReference>
<dbReference type="Gene3D" id="1.10.10.60">
    <property type="entry name" value="Homeodomain-like"/>
    <property type="match status" value="1"/>
</dbReference>
<dbReference type="EMBL" id="LWQU01000175">
    <property type="protein sequence ID" value="OAN46301.1"/>
    <property type="molecule type" value="Genomic_DNA"/>
</dbReference>
<dbReference type="GO" id="GO:0003677">
    <property type="term" value="F:DNA binding"/>
    <property type="evidence" value="ECO:0007669"/>
    <property type="project" value="InterPro"/>
</dbReference>
<dbReference type="RefSeq" id="WP_068503837.1">
    <property type="nucleotide sequence ID" value="NZ_LWQU01000175.1"/>
</dbReference>
<dbReference type="InterPro" id="IPR006120">
    <property type="entry name" value="Resolvase_HTH_dom"/>
</dbReference>
<dbReference type="OrthoDB" id="9800103at2"/>
<dbReference type="InterPro" id="IPR006119">
    <property type="entry name" value="Resolv_N"/>
</dbReference>
<feature type="domain" description="Resolvase/invertase-type recombinase catalytic" evidence="2">
    <location>
        <begin position="1"/>
        <end position="137"/>
    </location>
</feature>
<reference evidence="3 4" key="1">
    <citation type="submission" date="2016-04" db="EMBL/GenBank/DDBJ databases">
        <title>Draft genome sequence of freshwater magnetotactic bacteria Magnetospirillum marisnigri SP-1 and Magnetospirillum moscoviense BB-1.</title>
        <authorList>
            <person name="Koziaeva V."/>
            <person name="Dziuba M.V."/>
            <person name="Ivanov T.M."/>
            <person name="Kuznetsov B."/>
            <person name="Grouzdev D.S."/>
        </authorList>
    </citation>
    <scope>NUCLEOTIDE SEQUENCE [LARGE SCALE GENOMIC DNA]</scope>
    <source>
        <strain evidence="3 4">BB-1</strain>
    </source>
</reference>
<dbReference type="SUPFAM" id="SSF53041">
    <property type="entry name" value="Resolvase-like"/>
    <property type="match status" value="1"/>
</dbReference>
<dbReference type="PROSITE" id="PS51736">
    <property type="entry name" value="RECOMBINASES_3"/>
    <property type="match status" value="1"/>
</dbReference>
<keyword evidence="4" id="KW-1185">Reference proteome</keyword>
<comment type="caution">
    <text evidence="3">The sequence shown here is derived from an EMBL/GenBank/DDBJ whole genome shotgun (WGS) entry which is preliminary data.</text>
</comment>
<comment type="similarity">
    <text evidence="1">Belongs to the site-specific recombinase resolvase family.</text>
</comment>